<feature type="non-terminal residue" evidence="1">
    <location>
        <position position="1"/>
    </location>
</feature>
<gene>
    <name evidence="1" type="ORF">LCGC14_2456480</name>
</gene>
<dbReference type="EMBL" id="LAZR01038136">
    <property type="protein sequence ID" value="KKL20335.1"/>
    <property type="molecule type" value="Genomic_DNA"/>
</dbReference>
<name>A0A0F9BF37_9ZZZZ</name>
<comment type="caution">
    <text evidence="1">The sequence shown here is derived from an EMBL/GenBank/DDBJ whole genome shotgun (WGS) entry which is preliminary data.</text>
</comment>
<sequence>NELLMSNAIRALNKQNPHVSWGTLLFNILKETKQLETVSKDRSEVQSQLKQYSTTDLIKLRKKLTGNLQDVG</sequence>
<reference evidence="1" key="1">
    <citation type="journal article" date="2015" name="Nature">
        <title>Complex archaea that bridge the gap between prokaryotes and eukaryotes.</title>
        <authorList>
            <person name="Spang A."/>
            <person name="Saw J.H."/>
            <person name="Jorgensen S.L."/>
            <person name="Zaremba-Niedzwiedzka K."/>
            <person name="Martijn J."/>
            <person name="Lind A.E."/>
            <person name="van Eijk R."/>
            <person name="Schleper C."/>
            <person name="Guy L."/>
            <person name="Ettema T.J."/>
        </authorList>
    </citation>
    <scope>NUCLEOTIDE SEQUENCE</scope>
</reference>
<dbReference type="AlphaFoldDB" id="A0A0F9BF37"/>
<proteinExistence type="predicted"/>
<organism evidence="1">
    <name type="scientific">marine sediment metagenome</name>
    <dbReference type="NCBI Taxonomy" id="412755"/>
    <lineage>
        <taxon>unclassified sequences</taxon>
        <taxon>metagenomes</taxon>
        <taxon>ecological metagenomes</taxon>
    </lineage>
</organism>
<protein>
    <submittedName>
        <fullName evidence="1">Uncharacterized protein</fullName>
    </submittedName>
</protein>
<accession>A0A0F9BF37</accession>
<evidence type="ECO:0000313" key="1">
    <source>
        <dbReference type="EMBL" id="KKL20335.1"/>
    </source>
</evidence>